<dbReference type="GO" id="GO:0005774">
    <property type="term" value="C:vacuolar membrane"/>
    <property type="evidence" value="ECO:0007669"/>
    <property type="project" value="TreeGrafter"/>
</dbReference>
<gene>
    <name evidence="7" type="ORF">PV327_006471</name>
</gene>
<feature type="transmembrane region" description="Helical" evidence="5">
    <location>
        <begin position="181"/>
        <end position="203"/>
    </location>
</feature>
<feature type="transmembrane region" description="Helical" evidence="5">
    <location>
        <begin position="57"/>
        <end position="78"/>
    </location>
</feature>
<keyword evidence="3 5" id="KW-1133">Transmembrane helix</keyword>
<evidence type="ECO:0000256" key="1">
    <source>
        <dbReference type="ARBA" id="ARBA00004141"/>
    </source>
</evidence>
<comment type="caution">
    <text evidence="7">The sequence shown here is derived from an EMBL/GenBank/DDBJ whole genome shotgun (WGS) entry which is preliminary data.</text>
</comment>
<reference evidence="7" key="1">
    <citation type="journal article" date="2023" name="bioRxiv">
        <title>Scaffold-level genome assemblies of two parasitoid biocontrol wasps reveal the parthenogenesis mechanism and an associated novel virus.</title>
        <authorList>
            <person name="Inwood S."/>
            <person name="Skelly J."/>
            <person name="Guhlin J."/>
            <person name="Harrop T."/>
            <person name="Goldson S."/>
            <person name="Dearden P."/>
        </authorList>
    </citation>
    <scope>NUCLEOTIDE SEQUENCE</scope>
    <source>
        <strain evidence="7">Lincoln</strain>
        <tissue evidence="7">Whole body</tissue>
    </source>
</reference>
<feature type="transmembrane region" description="Helical" evidence="5">
    <location>
        <begin position="298"/>
        <end position="324"/>
    </location>
</feature>
<evidence type="ECO:0000256" key="2">
    <source>
        <dbReference type="ARBA" id="ARBA00022692"/>
    </source>
</evidence>
<feature type="transmembrane region" description="Helical" evidence="5">
    <location>
        <begin position="30"/>
        <end position="51"/>
    </location>
</feature>
<dbReference type="PANTHER" id="PTHR22950">
    <property type="entry name" value="AMINO ACID TRANSPORTER"/>
    <property type="match status" value="1"/>
</dbReference>
<keyword evidence="4 5" id="KW-0472">Membrane</keyword>
<feature type="domain" description="Amino acid transporter transmembrane" evidence="6">
    <location>
        <begin position="27"/>
        <end position="427"/>
    </location>
</feature>
<feature type="transmembrane region" description="Helical" evidence="5">
    <location>
        <begin position="407"/>
        <end position="436"/>
    </location>
</feature>
<dbReference type="AlphaFoldDB" id="A0AA39KIH6"/>
<name>A0AA39KIH6_MICHY</name>
<evidence type="ECO:0000256" key="5">
    <source>
        <dbReference type="SAM" id="Phobius"/>
    </source>
</evidence>
<feature type="transmembrane region" description="Helical" evidence="5">
    <location>
        <begin position="371"/>
        <end position="395"/>
    </location>
</feature>
<feature type="transmembrane region" description="Helical" evidence="5">
    <location>
        <begin position="257"/>
        <end position="278"/>
    </location>
</feature>
<reference evidence="7" key="2">
    <citation type="submission" date="2023-03" db="EMBL/GenBank/DDBJ databases">
        <authorList>
            <person name="Inwood S.N."/>
            <person name="Skelly J.G."/>
            <person name="Guhlin J."/>
            <person name="Harrop T.W.R."/>
            <person name="Goldson S.G."/>
            <person name="Dearden P.K."/>
        </authorList>
    </citation>
    <scope>NUCLEOTIDE SEQUENCE</scope>
    <source>
        <strain evidence="7">Lincoln</strain>
        <tissue evidence="7">Whole body</tissue>
    </source>
</reference>
<feature type="transmembrane region" description="Helical" evidence="5">
    <location>
        <begin position="158"/>
        <end position="174"/>
    </location>
</feature>
<protein>
    <recommendedName>
        <fullName evidence="6">Amino acid transporter transmembrane domain-containing protein</fullName>
    </recommendedName>
</protein>
<feature type="transmembrane region" description="Helical" evidence="5">
    <location>
        <begin position="120"/>
        <end position="146"/>
    </location>
</feature>
<dbReference type="GO" id="GO:0015179">
    <property type="term" value="F:L-amino acid transmembrane transporter activity"/>
    <property type="evidence" value="ECO:0007669"/>
    <property type="project" value="TreeGrafter"/>
</dbReference>
<accession>A0AA39KIH6</accession>
<dbReference type="Proteomes" id="UP001168972">
    <property type="component" value="Unassembled WGS sequence"/>
</dbReference>
<dbReference type="PANTHER" id="PTHR22950:SF340">
    <property type="entry name" value="AMINO ACID TRANSPORTER TRANSMEMBRANE DOMAIN-CONTAINING PROTEIN-RELATED"/>
    <property type="match status" value="1"/>
</dbReference>
<comment type="subcellular location">
    <subcellularLocation>
        <location evidence="1">Membrane</location>
        <topology evidence="1">Multi-pass membrane protein</topology>
    </subcellularLocation>
</comment>
<evidence type="ECO:0000313" key="7">
    <source>
        <dbReference type="EMBL" id="KAK0162716.1"/>
    </source>
</evidence>
<organism evidence="7 8">
    <name type="scientific">Microctonus hyperodae</name>
    <name type="common">Parasitoid wasp</name>
    <dbReference type="NCBI Taxonomy" id="165561"/>
    <lineage>
        <taxon>Eukaryota</taxon>
        <taxon>Metazoa</taxon>
        <taxon>Ecdysozoa</taxon>
        <taxon>Arthropoda</taxon>
        <taxon>Hexapoda</taxon>
        <taxon>Insecta</taxon>
        <taxon>Pterygota</taxon>
        <taxon>Neoptera</taxon>
        <taxon>Endopterygota</taxon>
        <taxon>Hymenoptera</taxon>
        <taxon>Apocrita</taxon>
        <taxon>Ichneumonoidea</taxon>
        <taxon>Braconidae</taxon>
        <taxon>Euphorinae</taxon>
        <taxon>Microctonus</taxon>
    </lineage>
</organism>
<dbReference type="EMBL" id="JAQQBR010001833">
    <property type="protein sequence ID" value="KAK0162716.1"/>
    <property type="molecule type" value="Genomic_DNA"/>
</dbReference>
<feature type="transmembrane region" description="Helical" evidence="5">
    <location>
        <begin position="344"/>
        <end position="365"/>
    </location>
</feature>
<evidence type="ECO:0000259" key="6">
    <source>
        <dbReference type="Pfam" id="PF01490"/>
    </source>
</evidence>
<keyword evidence="8" id="KW-1185">Reference proteome</keyword>
<evidence type="ECO:0000256" key="3">
    <source>
        <dbReference type="ARBA" id="ARBA00022989"/>
    </source>
</evidence>
<dbReference type="Pfam" id="PF01490">
    <property type="entry name" value="Aa_trans"/>
    <property type="match status" value="1"/>
</dbReference>
<evidence type="ECO:0000313" key="8">
    <source>
        <dbReference type="Proteomes" id="UP001168972"/>
    </source>
</evidence>
<feature type="transmembrane region" description="Helical" evidence="5">
    <location>
        <begin position="223"/>
        <end position="245"/>
    </location>
</feature>
<sequence length="438" mass="48354">MADNETQYNDDAEIYDPFKHRSKKLNISNFGAFGNLVKSAAGTGLFAMPYAFSNVGLLSGILGTILMGFVITISLQLLMRTHYTMCVRTKQPLLNYDQVVAITMTSGVMKGRMSYNAITIIVDAVMLICYLGIGAVYVVFVAGAIQECIDTEKTVAEAYYALILIPFFLLLNMVKGLNALVPISIIGNVFLFVACIIGIIYAIKDESTDDWIFIQSNITYYPKFIGIVFFALGSPGMIIAIEHSMSEPWNYTKACGVLNWGMGMLIAIHVFVGGIGYYKWGNATLSNFILNHHELDTITLIALIMQALAIYFTYGLQCYVPISILSEEYANKSIDDGYLKGTRYAWEIIVRIGVTLFTCISAAAIPKLHLFTNFVGSLCIGTLGFLFPIILYIISNCGNYGNYYWKLFLAFIVFTIGSIGIFSATASSVASIIHYVKT</sequence>
<proteinExistence type="predicted"/>
<evidence type="ECO:0000256" key="4">
    <source>
        <dbReference type="ARBA" id="ARBA00023136"/>
    </source>
</evidence>
<keyword evidence="2 5" id="KW-0812">Transmembrane</keyword>
<dbReference type="InterPro" id="IPR013057">
    <property type="entry name" value="AA_transpt_TM"/>
</dbReference>